<dbReference type="NCBIfam" id="NF004795">
    <property type="entry name" value="PRK06143.1"/>
    <property type="match status" value="1"/>
</dbReference>
<dbReference type="AlphaFoldDB" id="A0AA42CDL2"/>
<sequence length="263" mass="28156">MTQHIEVATLSREGGRVARVTVCNPARLNVIGTPLMDGLIDAFTSLAVQEDLRVVVLAGEGPRAMIGGADINEMAGLDPARGRAFITRLHAVCTAVRSLPVPVIARMQGYSLGGGLEIAAACDLRIAAAAAKFGMPEVKIGIPSVIEAALLPQLIGWGRTRRLLYTGETIDAPTALAWGLVEEVVADAELDAAIERVVADILACGPRAIRLQKALIREWEDLTPAHAIERGIDCFEEAWRSDEPTQRMAAFLAARKRRHTSGP</sequence>
<dbReference type="PANTHER" id="PTHR11941">
    <property type="entry name" value="ENOYL-COA HYDRATASE-RELATED"/>
    <property type="match status" value="1"/>
</dbReference>
<dbReference type="Proteomes" id="UP001165679">
    <property type="component" value="Unassembled WGS sequence"/>
</dbReference>
<reference evidence="2" key="1">
    <citation type="submission" date="2022-09" db="EMBL/GenBank/DDBJ databases">
        <title>Rhodovastum sp. nov. RN2-1 isolated from soil in Seongnam, South Korea.</title>
        <authorList>
            <person name="Le N.T."/>
        </authorList>
    </citation>
    <scope>NUCLEOTIDE SEQUENCE</scope>
    <source>
        <strain evidence="2">RN2-1</strain>
    </source>
</reference>
<gene>
    <name evidence="2" type="ORF">OL599_05535</name>
</gene>
<dbReference type="PANTHER" id="PTHR11941:SF171">
    <property type="entry name" value="SD19268P"/>
    <property type="match status" value="1"/>
</dbReference>
<keyword evidence="3" id="KW-1185">Reference proteome</keyword>
<dbReference type="InterPro" id="IPR029045">
    <property type="entry name" value="ClpP/crotonase-like_dom_sf"/>
</dbReference>
<comment type="similarity">
    <text evidence="1">Belongs to the enoyl-CoA hydratase/isomerase family.</text>
</comment>
<dbReference type="CDD" id="cd06558">
    <property type="entry name" value="crotonase-like"/>
    <property type="match status" value="1"/>
</dbReference>
<dbReference type="SUPFAM" id="SSF52096">
    <property type="entry name" value="ClpP/crotonase"/>
    <property type="match status" value="1"/>
</dbReference>
<name>A0AA42CDL2_9PROT</name>
<dbReference type="InterPro" id="IPR001753">
    <property type="entry name" value="Enoyl-CoA_hydra/iso"/>
</dbReference>
<dbReference type="RefSeq" id="WP_264712653.1">
    <property type="nucleotide sequence ID" value="NZ_JAPDNT010000002.1"/>
</dbReference>
<evidence type="ECO:0000313" key="2">
    <source>
        <dbReference type="EMBL" id="MCW3474034.1"/>
    </source>
</evidence>
<evidence type="ECO:0000256" key="1">
    <source>
        <dbReference type="ARBA" id="ARBA00005254"/>
    </source>
</evidence>
<dbReference type="EMBL" id="JAPDNT010000002">
    <property type="protein sequence ID" value="MCW3474034.1"/>
    <property type="molecule type" value="Genomic_DNA"/>
</dbReference>
<protein>
    <submittedName>
        <fullName evidence="2">Enoyl-CoA hydratase</fullName>
    </submittedName>
</protein>
<dbReference type="GO" id="GO:0003824">
    <property type="term" value="F:catalytic activity"/>
    <property type="evidence" value="ECO:0007669"/>
    <property type="project" value="UniProtKB-ARBA"/>
</dbReference>
<reference evidence="2" key="2">
    <citation type="submission" date="2022-10" db="EMBL/GenBank/DDBJ databases">
        <authorList>
            <person name="Trinh H.N."/>
        </authorList>
    </citation>
    <scope>NUCLEOTIDE SEQUENCE</scope>
    <source>
        <strain evidence="2">RN2-1</strain>
    </source>
</reference>
<evidence type="ECO:0000313" key="3">
    <source>
        <dbReference type="Proteomes" id="UP001165679"/>
    </source>
</evidence>
<comment type="caution">
    <text evidence="2">The sequence shown here is derived from an EMBL/GenBank/DDBJ whole genome shotgun (WGS) entry which is preliminary data.</text>
</comment>
<dbReference type="GO" id="GO:0006635">
    <property type="term" value="P:fatty acid beta-oxidation"/>
    <property type="evidence" value="ECO:0007669"/>
    <property type="project" value="TreeGrafter"/>
</dbReference>
<proteinExistence type="inferred from homology"/>
<dbReference type="Pfam" id="PF00378">
    <property type="entry name" value="ECH_1"/>
    <property type="match status" value="1"/>
</dbReference>
<organism evidence="2 3">
    <name type="scientific">Limobrevibacterium gyesilva</name>
    <dbReference type="NCBI Taxonomy" id="2991712"/>
    <lineage>
        <taxon>Bacteria</taxon>
        <taxon>Pseudomonadati</taxon>
        <taxon>Pseudomonadota</taxon>
        <taxon>Alphaproteobacteria</taxon>
        <taxon>Acetobacterales</taxon>
        <taxon>Acetobacteraceae</taxon>
        <taxon>Limobrevibacterium</taxon>
    </lineage>
</organism>
<dbReference type="Gene3D" id="3.90.226.10">
    <property type="entry name" value="2-enoyl-CoA Hydratase, Chain A, domain 1"/>
    <property type="match status" value="1"/>
</dbReference>
<accession>A0AA42CDL2</accession>